<keyword evidence="2" id="KW-1185">Reference proteome</keyword>
<gene>
    <name evidence="1" type="ORF">EJ03DRAFT_324643</name>
</gene>
<accession>A0A6G1LJ52</accession>
<name>A0A6G1LJ52_9PEZI</name>
<evidence type="ECO:0000313" key="1">
    <source>
        <dbReference type="EMBL" id="KAF2772650.1"/>
    </source>
</evidence>
<proteinExistence type="predicted"/>
<dbReference type="EMBL" id="ML995814">
    <property type="protein sequence ID" value="KAF2772650.1"/>
    <property type="molecule type" value="Genomic_DNA"/>
</dbReference>
<reference evidence="1" key="1">
    <citation type="journal article" date="2020" name="Stud. Mycol.">
        <title>101 Dothideomycetes genomes: a test case for predicting lifestyles and emergence of pathogens.</title>
        <authorList>
            <person name="Haridas S."/>
            <person name="Albert R."/>
            <person name="Binder M."/>
            <person name="Bloem J."/>
            <person name="Labutti K."/>
            <person name="Salamov A."/>
            <person name="Andreopoulos B."/>
            <person name="Baker S."/>
            <person name="Barry K."/>
            <person name="Bills G."/>
            <person name="Bluhm B."/>
            <person name="Cannon C."/>
            <person name="Castanera R."/>
            <person name="Culley D."/>
            <person name="Daum C."/>
            <person name="Ezra D."/>
            <person name="Gonzalez J."/>
            <person name="Henrissat B."/>
            <person name="Kuo A."/>
            <person name="Liang C."/>
            <person name="Lipzen A."/>
            <person name="Lutzoni F."/>
            <person name="Magnuson J."/>
            <person name="Mondo S."/>
            <person name="Nolan M."/>
            <person name="Ohm R."/>
            <person name="Pangilinan J."/>
            <person name="Park H.-J."/>
            <person name="Ramirez L."/>
            <person name="Alfaro M."/>
            <person name="Sun H."/>
            <person name="Tritt A."/>
            <person name="Yoshinaga Y."/>
            <person name="Zwiers L.-H."/>
            <person name="Turgeon B."/>
            <person name="Goodwin S."/>
            <person name="Spatafora J."/>
            <person name="Crous P."/>
            <person name="Grigoriev I."/>
        </authorList>
    </citation>
    <scope>NUCLEOTIDE SEQUENCE</scope>
    <source>
        <strain evidence="1">CBS 116005</strain>
    </source>
</reference>
<dbReference type="Proteomes" id="UP000799436">
    <property type="component" value="Unassembled WGS sequence"/>
</dbReference>
<protein>
    <submittedName>
        <fullName evidence="1">Uncharacterized protein</fullName>
    </submittedName>
</protein>
<dbReference type="AlphaFoldDB" id="A0A6G1LJ52"/>
<organism evidence="1 2">
    <name type="scientific">Teratosphaeria nubilosa</name>
    <dbReference type="NCBI Taxonomy" id="161662"/>
    <lineage>
        <taxon>Eukaryota</taxon>
        <taxon>Fungi</taxon>
        <taxon>Dikarya</taxon>
        <taxon>Ascomycota</taxon>
        <taxon>Pezizomycotina</taxon>
        <taxon>Dothideomycetes</taxon>
        <taxon>Dothideomycetidae</taxon>
        <taxon>Mycosphaerellales</taxon>
        <taxon>Teratosphaeriaceae</taxon>
        <taxon>Teratosphaeria</taxon>
    </lineage>
</organism>
<evidence type="ECO:0000313" key="2">
    <source>
        <dbReference type="Proteomes" id="UP000799436"/>
    </source>
</evidence>
<sequence>MADKRQGPIGDETIRSAIPNHMHDSRHFHKADPEFRSAFTKTPASTSSPGVLNFTAYEPGLISPQAPLMRS</sequence>